<evidence type="ECO:0000256" key="3">
    <source>
        <dbReference type="ARBA" id="ARBA00023125"/>
    </source>
</evidence>
<evidence type="ECO:0000259" key="5">
    <source>
        <dbReference type="PROSITE" id="PS50931"/>
    </source>
</evidence>
<sequence>MCKNAQAMNHWDDLKFVLAISKAGSLARAARNLGVTHSTVSRRLAAMEERLGTRLFDRLPDGFTATAAGEEAVAAAERMEAEVLALDTRLTARDAELEGPLRVTAAQLIFQVQLADIIARFKERHPGIDVTMNASNEILSLHRREADIAVRVTDKPDENLFGRRATGQNRCFYLSRDYARQHQDALLESATLRRVQFVTFKWWGRGPPKELLERFPNGEVATVTDDMIAMHAAVRAGMGIGHLPCFLGDPDPGLIRLPGAEPTRYLDIWILTHPDLKNVARIRSFLRFAADEFKARNRFYLGT</sequence>
<dbReference type="PANTHER" id="PTHR30537">
    <property type="entry name" value="HTH-TYPE TRANSCRIPTIONAL REGULATOR"/>
    <property type="match status" value="1"/>
</dbReference>
<dbReference type="PANTHER" id="PTHR30537:SF3">
    <property type="entry name" value="TRANSCRIPTIONAL REGULATORY PROTEIN"/>
    <property type="match status" value="1"/>
</dbReference>
<proteinExistence type="inferred from homology"/>
<accession>A0ABT3R2F8</accession>
<evidence type="ECO:0000256" key="2">
    <source>
        <dbReference type="ARBA" id="ARBA00023015"/>
    </source>
</evidence>
<reference evidence="6 7" key="1">
    <citation type="journal article" date="2016" name="Int. J. Syst. Evol. Microbiol.">
        <title>Labrenzia salina sp. nov., isolated from the rhizosphere of the halophyte Arthrocnemum macrostachyum.</title>
        <authorList>
            <person name="Camacho M."/>
            <person name="Redondo-Gomez S."/>
            <person name="Rodriguez-Llorente I."/>
            <person name="Rohde M."/>
            <person name="Sproer C."/>
            <person name="Schumann P."/>
            <person name="Klenk H.P."/>
            <person name="Montero-Calasanz M.D.C."/>
        </authorList>
    </citation>
    <scope>NUCLEOTIDE SEQUENCE [LARGE SCALE GENOMIC DNA]</scope>
    <source>
        <strain evidence="6 7">DSM 29163</strain>
    </source>
</reference>
<dbReference type="InterPro" id="IPR036388">
    <property type="entry name" value="WH-like_DNA-bd_sf"/>
</dbReference>
<dbReference type="InterPro" id="IPR036390">
    <property type="entry name" value="WH_DNA-bd_sf"/>
</dbReference>
<name>A0ABT3R2F8_9HYPH</name>
<dbReference type="EMBL" id="JAPEVI010000003">
    <property type="protein sequence ID" value="MCX2723414.1"/>
    <property type="molecule type" value="Genomic_DNA"/>
</dbReference>
<dbReference type="SUPFAM" id="SSF46785">
    <property type="entry name" value="Winged helix' DNA-binding domain"/>
    <property type="match status" value="1"/>
</dbReference>
<evidence type="ECO:0000256" key="4">
    <source>
        <dbReference type="ARBA" id="ARBA00023163"/>
    </source>
</evidence>
<dbReference type="Pfam" id="PF03466">
    <property type="entry name" value="LysR_substrate"/>
    <property type="match status" value="1"/>
</dbReference>
<evidence type="ECO:0000313" key="7">
    <source>
        <dbReference type="Proteomes" id="UP001300261"/>
    </source>
</evidence>
<evidence type="ECO:0000256" key="1">
    <source>
        <dbReference type="ARBA" id="ARBA00009437"/>
    </source>
</evidence>
<dbReference type="Pfam" id="PF00126">
    <property type="entry name" value="HTH_1"/>
    <property type="match status" value="1"/>
</dbReference>
<keyword evidence="7" id="KW-1185">Reference proteome</keyword>
<protein>
    <submittedName>
        <fullName evidence="6">LysR family transcriptional regulator</fullName>
    </submittedName>
</protein>
<feature type="domain" description="HTH lysR-type" evidence="5">
    <location>
        <begin position="11"/>
        <end position="66"/>
    </location>
</feature>
<keyword evidence="2" id="KW-0805">Transcription regulation</keyword>
<comment type="caution">
    <text evidence="6">The sequence shown here is derived from an EMBL/GenBank/DDBJ whole genome shotgun (WGS) entry which is preliminary data.</text>
</comment>
<keyword evidence="4" id="KW-0804">Transcription</keyword>
<gene>
    <name evidence="6" type="ORF">ON753_13695</name>
</gene>
<dbReference type="RefSeq" id="WP_265963193.1">
    <property type="nucleotide sequence ID" value="NZ_JAPEVI010000003.1"/>
</dbReference>
<dbReference type="Proteomes" id="UP001300261">
    <property type="component" value="Unassembled WGS sequence"/>
</dbReference>
<keyword evidence="3" id="KW-0238">DNA-binding</keyword>
<dbReference type="PROSITE" id="PS50931">
    <property type="entry name" value="HTH_LYSR"/>
    <property type="match status" value="1"/>
</dbReference>
<dbReference type="InterPro" id="IPR058163">
    <property type="entry name" value="LysR-type_TF_proteobact-type"/>
</dbReference>
<dbReference type="InterPro" id="IPR000847">
    <property type="entry name" value="LysR_HTH_N"/>
</dbReference>
<dbReference type="Gene3D" id="1.10.10.10">
    <property type="entry name" value="Winged helix-like DNA-binding domain superfamily/Winged helix DNA-binding domain"/>
    <property type="match status" value="1"/>
</dbReference>
<evidence type="ECO:0000313" key="6">
    <source>
        <dbReference type="EMBL" id="MCX2723414.1"/>
    </source>
</evidence>
<dbReference type="InterPro" id="IPR005119">
    <property type="entry name" value="LysR_subst-bd"/>
</dbReference>
<organism evidence="6 7">
    <name type="scientific">Roseibium salinum</name>
    <dbReference type="NCBI Taxonomy" id="1604349"/>
    <lineage>
        <taxon>Bacteria</taxon>
        <taxon>Pseudomonadati</taxon>
        <taxon>Pseudomonadota</taxon>
        <taxon>Alphaproteobacteria</taxon>
        <taxon>Hyphomicrobiales</taxon>
        <taxon>Stappiaceae</taxon>
        <taxon>Roseibium</taxon>
    </lineage>
</organism>
<dbReference type="SUPFAM" id="SSF53850">
    <property type="entry name" value="Periplasmic binding protein-like II"/>
    <property type="match status" value="1"/>
</dbReference>
<comment type="similarity">
    <text evidence="1">Belongs to the LysR transcriptional regulatory family.</text>
</comment>
<dbReference type="Gene3D" id="3.40.190.290">
    <property type="match status" value="1"/>
</dbReference>